<sequence length="266" mass="30667">MAPHHQDHDNDRPSKRVKVMDTTDAAETTPATTVLPTVALFQLARGHLDAQWNQREAVIKQSREITRESKKLIVMLQRHDPKVAFAESEMATFPAAKAKVLQMLSKLAAQFKSRQEFHRYSSNVKHCIQEFLEAVAFHHFLEFRRMIPFDDARLLLESLGLQLMPQDYIMGISDVSGEVMRFATNAATKGNTQWVEASRTYLQDFYHACLSLDASFNENDMNRKIDTTRESLLKVERLAYDLAIRQCEQKMFRKDQDVVMQDTTAQ</sequence>
<evidence type="ECO:0000256" key="4">
    <source>
        <dbReference type="ARBA" id="ARBA00022490"/>
    </source>
</evidence>
<keyword evidence="8" id="KW-1185">Reference proteome</keyword>
<dbReference type="InterPro" id="IPR036081">
    <property type="entry name" value="Translin_sf"/>
</dbReference>
<dbReference type="VEuPathDB" id="FungiDB:AMAG_10323"/>
<dbReference type="Pfam" id="PF01997">
    <property type="entry name" value="Translin"/>
    <property type="match status" value="1"/>
</dbReference>
<dbReference type="CDD" id="cd14820">
    <property type="entry name" value="TRAX"/>
    <property type="match status" value="1"/>
</dbReference>
<dbReference type="AlphaFoldDB" id="A0A0L0SUK1"/>
<dbReference type="Gene3D" id="1.20.58.190">
    <property type="entry name" value="Translin, domain 1"/>
    <property type="match status" value="1"/>
</dbReference>
<comment type="subcellular location">
    <subcellularLocation>
        <location evidence="2">Cytoplasm</location>
    </subcellularLocation>
    <subcellularLocation>
        <location evidence="1">Nucleus</location>
    </subcellularLocation>
</comment>
<dbReference type="InterPro" id="IPR002848">
    <property type="entry name" value="Translin_fam"/>
</dbReference>
<keyword evidence="4" id="KW-0963">Cytoplasm</keyword>
<dbReference type="STRING" id="578462.A0A0L0SUK1"/>
<keyword evidence="5" id="KW-0539">Nucleus</keyword>
<evidence type="ECO:0000256" key="3">
    <source>
        <dbReference type="ARBA" id="ARBA00005902"/>
    </source>
</evidence>
<gene>
    <name evidence="7" type="ORF">AMAG_10323</name>
</gene>
<dbReference type="EMBL" id="GG745349">
    <property type="protein sequence ID" value="KNE66060.1"/>
    <property type="molecule type" value="Genomic_DNA"/>
</dbReference>
<proteinExistence type="inferred from homology"/>
<dbReference type="Gene3D" id="1.20.58.200">
    <property type="entry name" value="Translin, domain 2"/>
    <property type="match status" value="1"/>
</dbReference>
<evidence type="ECO:0000256" key="6">
    <source>
        <dbReference type="SAM" id="MobiDB-lite"/>
    </source>
</evidence>
<evidence type="ECO:0000313" key="8">
    <source>
        <dbReference type="Proteomes" id="UP000054350"/>
    </source>
</evidence>
<dbReference type="Proteomes" id="UP000054350">
    <property type="component" value="Unassembled WGS sequence"/>
</dbReference>
<dbReference type="PANTHER" id="PTHR10741">
    <property type="entry name" value="TRANSLIN AND TRANSLIN ASSOCIATED PROTEIN X"/>
    <property type="match status" value="1"/>
</dbReference>
<evidence type="ECO:0000256" key="2">
    <source>
        <dbReference type="ARBA" id="ARBA00004496"/>
    </source>
</evidence>
<dbReference type="OrthoDB" id="31005at2759"/>
<organism evidence="7 8">
    <name type="scientific">Allomyces macrogynus (strain ATCC 38327)</name>
    <name type="common">Allomyces javanicus var. macrogynus</name>
    <dbReference type="NCBI Taxonomy" id="578462"/>
    <lineage>
        <taxon>Eukaryota</taxon>
        <taxon>Fungi</taxon>
        <taxon>Fungi incertae sedis</taxon>
        <taxon>Blastocladiomycota</taxon>
        <taxon>Blastocladiomycetes</taxon>
        <taxon>Blastocladiales</taxon>
        <taxon>Blastocladiaceae</taxon>
        <taxon>Allomyces</taxon>
    </lineage>
</organism>
<dbReference type="GO" id="GO:0005737">
    <property type="term" value="C:cytoplasm"/>
    <property type="evidence" value="ECO:0007669"/>
    <property type="project" value="UniProtKB-SubCell"/>
</dbReference>
<evidence type="ECO:0000313" key="7">
    <source>
        <dbReference type="EMBL" id="KNE66060.1"/>
    </source>
</evidence>
<reference evidence="7 8" key="1">
    <citation type="submission" date="2009-11" db="EMBL/GenBank/DDBJ databases">
        <title>Annotation of Allomyces macrogynus ATCC 38327.</title>
        <authorList>
            <consortium name="The Broad Institute Genome Sequencing Platform"/>
            <person name="Russ C."/>
            <person name="Cuomo C."/>
            <person name="Burger G."/>
            <person name="Gray M.W."/>
            <person name="Holland P.W.H."/>
            <person name="King N."/>
            <person name="Lang F.B.F."/>
            <person name="Roger A.J."/>
            <person name="Ruiz-Trillo I."/>
            <person name="Young S.K."/>
            <person name="Zeng Q."/>
            <person name="Gargeya S."/>
            <person name="Fitzgerald M."/>
            <person name="Haas B."/>
            <person name="Abouelleil A."/>
            <person name="Alvarado L."/>
            <person name="Arachchi H.M."/>
            <person name="Berlin A."/>
            <person name="Chapman S.B."/>
            <person name="Gearin G."/>
            <person name="Goldberg J."/>
            <person name="Griggs A."/>
            <person name="Gujja S."/>
            <person name="Hansen M."/>
            <person name="Heiman D."/>
            <person name="Howarth C."/>
            <person name="Larimer J."/>
            <person name="Lui A."/>
            <person name="MacDonald P.J.P."/>
            <person name="McCowen C."/>
            <person name="Montmayeur A."/>
            <person name="Murphy C."/>
            <person name="Neiman D."/>
            <person name="Pearson M."/>
            <person name="Priest M."/>
            <person name="Roberts A."/>
            <person name="Saif S."/>
            <person name="Shea T."/>
            <person name="Sisk P."/>
            <person name="Stolte C."/>
            <person name="Sykes S."/>
            <person name="Wortman J."/>
            <person name="Nusbaum C."/>
            <person name="Birren B."/>
        </authorList>
    </citation>
    <scope>NUCLEOTIDE SEQUENCE [LARGE SCALE GENOMIC DNA]</scope>
    <source>
        <strain evidence="7 8">ATCC 38327</strain>
    </source>
</reference>
<comment type="similarity">
    <text evidence="3">Belongs to the translin family.</text>
</comment>
<feature type="region of interest" description="Disordered" evidence="6">
    <location>
        <begin position="1"/>
        <end position="25"/>
    </location>
</feature>
<dbReference type="eggNOG" id="KOG3066">
    <property type="taxonomic scope" value="Eukaryota"/>
</dbReference>
<dbReference type="InterPro" id="IPR016069">
    <property type="entry name" value="Translin_C"/>
</dbReference>
<dbReference type="SUPFAM" id="SSF74784">
    <property type="entry name" value="Translin"/>
    <property type="match status" value="1"/>
</dbReference>
<dbReference type="GO" id="GO:0043565">
    <property type="term" value="F:sequence-specific DNA binding"/>
    <property type="evidence" value="ECO:0007669"/>
    <property type="project" value="InterPro"/>
</dbReference>
<dbReference type="InterPro" id="IPR016068">
    <property type="entry name" value="Translin_N"/>
</dbReference>
<reference evidence="8" key="2">
    <citation type="submission" date="2009-11" db="EMBL/GenBank/DDBJ databases">
        <title>The Genome Sequence of Allomyces macrogynus strain ATCC 38327.</title>
        <authorList>
            <consortium name="The Broad Institute Genome Sequencing Platform"/>
            <person name="Russ C."/>
            <person name="Cuomo C."/>
            <person name="Shea T."/>
            <person name="Young S.K."/>
            <person name="Zeng Q."/>
            <person name="Koehrsen M."/>
            <person name="Haas B."/>
            <person name="Borodovsky M."/>
            <person name="Guigo R."/>
            <person name="Alvarado L."/>
            <person name="Berlin A."/>
            <person name="Borenstein D."/>
            <person name="Chen Z."/>
            <person name="Engels R."/>
            <person name="Freedman E."/>
            <person name="Gellesch M."/>
            <person name="Goldberg J."/>
            <person name="Griggs A."/>
            <person name="Gujja S."/>
            <person name="Heiman D."/>
            <person name="Hepburn T."/>
            <person name="Howarth C."/>
            <person name="Jen D."/>
            <person name="Larson L."/>
            <person name="Lewis B."/>
            <person name="Mehta T."/>
            <person name="Park D."/>
            <person name="Pearson M."/>
            <person name="Roberts A."/>
            <person name="Saif S."/>
            <person name="Shenoy N."/>
            <person name="Sisk P."/>
            <person name="Stolte C."/>
            <person name="Sykes S."/>
            <person name="Walk T."/>
            <person name="White J."/>
            <person name="Yandava C."/>
            <person name="Burger G."/>
            <person name="Gray M.W."/>
            <person name="Holland P.W.H."/>
            <person name="King N."/>
            <person name="Lang F.B.F."/>
            <person name="Roger A.J."/>
            <person name="Ruiz-Trillo I."/>
            <person name="Lander E."/>
            <person name="Nusbaum C."/>
        </authorList>
    </citation>
    <scope>NUCLEOTIDE SEQUENCE [LARGE SCALE GENOMIC DNA]</scope>
    <source>
        <strain evidence="8">ATCC 38327</strain>
    </source>
</reference>
<evidence type="ECO:0008006" key="9">
    <source>
        <dbReference type="Google" id="ProtNLM"/>
    </source>
</evidence>
<evidence type="ECO:0000256" key="1">
    <source>
        <dbReference type="ARBA" id="ARBA00004123"/>
    </source>
</evidence>
<feature type="compositionally biased region" description="Basic and acidic residues" evidence="6">
    <location>
        <begin position="1"/>
        <end position="21"/>
    </location>
</feature>
<dbReference type="GO" id="GO:0005634">
    <property type="term" value="C:nucleus"/>
    <property type="evidence" value="ECO:0007669"/>
    <property type="project" value="UniProtKB-SubCell"/>
</dbReference>
<protein>
    <recommendedName>
        <fullName evidence="9">Translin</fullName>
    </recommendedName>
</protein>
<evidence type="ECO:0000256" key="5">
    <source>
        <dbReference type="ARBA" id="ARBA00023242"/>
    </source>
</evidence>
<name>A0A0L0SUK1_ALLM3</name>
<accession>A0A0L0SUK1</accession>